<keyword evidence="1" id="KW-1133">Transmembrane helix</keyword>
<keyword evidence="1" id="KW-0812">Transmembrane</keyword>
<evidence type="ECO:0000313" key="3">
    <source>
        <dbReference type="EMBL" id="MBB4013305.1"/>
    </source>
</evidence>
<evidence type="ECO:0000259" key="2">
    <source>
        <dbReference type="Pfam" id="PF01757"/>
    </source>
</evidence>
<feature type="transmembrane region" description="Helical" evidence="1">
    <location>
        <begin position="51"/>
        <end position="71"/>
    </location>
</feature>
<dbReference type="PANTHER" id="PTHR23028">
    <property type="entry name" value="ACETYLTRANSFERASE"/>
    <property type="match status" value="1"/>
</dbReference>
<dbReference type="Proteomes" id="UP000561045">
    <property type="component" value="Unassembled WGS sequence"/>
</dbReference>
<feature type="transmembrane region" description="Helical" evidence="1">
    <location>
        <begin position="226"/>
        <end position="243"/>
    </location>
</feature>
<dbReference type="GO" id="GO:0016747">
    <property type="term" value="F:acyltransferase activity, transferring groups other than amino-acyl groups"/>
    <property type="evidence" value="ECO:0007669"/>
    <property type="project" value="InterPro"/>
</dbReference>
<feature type="transmembrane region" description="Helical" evidence="1">
    <location>
        <begin position="149"/>
        <end position="169"/>
    </location>
</feature>
<feature type="transmembrane region" description="Helical" evidence="1">
    <location>
        <begin position="279"/>
        <end position="302"/>
    </location>
</feature>
<feature type="domain" description="Acyltransferase 3" evidence="2">
    <location>
        <begin position="10"/>
        <end position="326"/>
    </location>
</feature>
<dbReference type="EMBL" id="JACIET010000002">
    <property type="protein sequence ID" value="MBB4013305.1"/>
    <property type="molecule type" value="Genomic_DNA"/>
</dbReference>
<proteinExistence type="predicted"/>
<keyword evidence="4" id="KW-1185">Reference proteome</keyword>
<dbReference type="InterPro" id="IPR002656">
    <property type="entry name" value="Acyl_transf_3_dom"/>
</dbReference>
<comment type="caution">
    <text evidence="3">The sequence shown here is derived from an EMBL/GenBank/DDBJ whole genome shotgun (WGS) entry which is preliminary data.</text>
</comment>
<accession>A0A840BJ98</accession>
<dbReference type="RefSeq" id="WP_183635196.1">
    <property type="nucleotide sequence ID" value="NZ_BAABLE010000005.1"/>
</dbReference>
<feature type="transmembrane region" description="Helical" evidence="1">
    <location>
        <begin position="249"/>
        <end position="267"/>
    </location>
</feature>
<dbReference type="InterPro" id="IPR050879">
    <property type="entry name" value="Acyltransferase_3"/>
</dbReference>
<feature type="transmembrane region" description="Helical" evidence="1">
    <location>
        <begin position="176"/>
        <end position="193"/>
    </location>
</feature>
<organism evidence="3 4">
    <name type="scientific">Niveibacterium umoris</name>
    <dbReference type="NCBI Taxonomy" id="1193620"/>
    <lineage>
        <taxon>Bacteria</taxon>
        <taxon>Pseudomonadati</taxon>
        <taxon>Pseudomonadota</taxon>
        <taxon>Betaproteobacteria</taxon>
        <taxon>Rhodocyclales</taxon>
        <taxon>Rhodocyclaceae</taxon>
        <taxon>Niveibacterium</taxon>
    </lineage>
</organism>
<keyword evidence="1" id="KW-0472">Membrane</keyword>
<gene>
    <name evidence="3" type="ORF">GGR36_002651</name>
</gene>
<feature type="transmembrane region" description="Helical" evidence="1">
    <location>
        <begin position="314"/>
        <end position="335"/>
    </location>
</feature>
<name>A0A840BJ98_9RHOO</name>
<evidence type="ECO:0000256" key="1">
    <source>
        <dbReference type="SAM" id="Phobius"/>
    </source>
</evidence>
<reference evidence="3 4" key="1">
    <citation type="submission" date="2020-08" db="EMBL/GenBank/DDBJ databases">
        <title>Genomic Encyclopedia of Type Strains, Phase IV (KMG-IV): sequencing the most valuable type-strain genomes for metagenomic binning, comparative biology and taxonomic classification.</title>
        <authorList>
            <person name="Goeker M."/>
        </authorList>
    </citation>
    <scope>NUCLEOTIDE SEQUENCE [LARGE SCALE GENOMIC DNA]</scope>
    <source>
        <strain evidence="3 4">DSM 106739</strain>
    </source>
</reference>
<protein>
    <submittedName>
        <fullName evidence="3">Peptidoglycan/LPS O-acetylase OafA/YrhL</fullName>
    </submittedName>
</protein>
<evidence type="ECO:0000313" key="4">
    <source>
        <dbReference type="Proteomes" id="UP000561045"/>
    </source>
</evidence>
<feature type="transmembrane region" description="Helical" evidence="1">
    <location>
        <begin position="91"/>
        <end position="112"/>
    </location>
</feature>
<dbReference type="Pfam" id="PF01757">
    <property type="entry name" value="Acyl_transf_3"/>
    <property type="match status" value="1"/>
</dbReference>
<feature type="transmembrane region" description="Helical" evidence="1">
    <location>
        <begin position="199"/>
        <end position="219"/>
    </location>
</feature>
<sequence>MSGTSLRFPAVEALRALASQLIVLHHIAFYGPMSDVAQSVAPDLLAWLSQHGRLAVQVFFVLAGFMAARGLAPDGRLRAVQPLHGLVWQRYLRVGLPYLAMLALSLVAAALARELIDHDSIPQAPDLFQLAAHVLLLQNLLGVESLSAGVWYVAIDLQLFALFAGLLALSRRTGGRHTSALLVSCLALASLFYFNRDAMWDVCALYFFAAYAAGALAWWIGARRDAPSWLLILAIVATLALMVDFRTRIAVAAATALLLGFGRYAGWLSRPIRLPGVAFLGRISYALFLVHFPVFLIVNAAFSRFVPEVPELHALGMVLTWLISICAASLFHYRLEVPLVAWATRPRAGLGDLAASRA</sequence>
<dbReference type="AlphaFoldDB" id="A0A840BJ98"/>